<dbReference type="PIRSF" id="PIRSF001235">
    <property type="entry name" value="Amidase_carbamoylase"/>
    <property type="match status" value="1"/>
</dbReference>
<comment type="caution">
    <text evidence="5">The sequence shown here is derived from an EMBL/GenBank/DDBJ whole genome shotgun (WGS) entry which is preliminary data.</text>
</comment>
<dbReference type="NCBIfam" id="NF006771">
    <property type="entry name" value="PRK09290.1-5"/>
    <property type="match status" value="1"/>
</dbReference>
<name>A0A939HPR7_9PROT</name>
<evidence type="ECO:0000259" key="4">
    <source>
        <dbReference type="Pfam" id="PF07687"/>
    </source>
</evidence>
<dbReference type="Pfam" id="PF07687">
    <property type="entry name" value="M20_dimer"/>
    <property type="match status" value="1"/>
</dbReference>
<dbReference type="RefSeq" id="WP_207846219.1">
    <property type="nucleotide sequence ID" value="NZ_JAFVMH010000004.1"/>
</dbReference>
<gene>
    <name evidence="5" type="ORF">J2D77_10430</name>
</gene>
<dbReference type="EMBL" id="JAFVMH010000004">
    <property type="protein sequence ID" value="MBO1325567.1"/>
    <property type="molecule type" value="Genomic_DNA"/>
</dbReference>
<feature type="binding site" evidence="3">
    <location>
        <position position="95"/>
    </location>
    <ligand>
        <name>Zn(2+)</name>
        <dbReference type="ChEBI" id="CHEBI:29105"/>
        <label>2</label>
    </ligand>
</feature>
<evidence type="ECO:0000256" key="1">
    <source>
        <dbReference type="ARBA" id="ARBA00006153"/>
    </source>
</evidence>
<feature type="binding site" evidence="3">
    <location>
        <position position="84"/>
    </location>
    <ligand>
        <name>Zn(2+)</name>
        <dbReference type="ChEBI" id="CHEBI:29105"/>
        <label>1</label>
    </ligand>
</feature>
<keyword evidence="6" id="KW-1185">Reference proteome</keyword>
<dbReference type="SUPFAM" id="SSF55031">
    <property type="entry name" value="Bacterial exopeptidase dimerisation domain"/>
    <property type="match status" value="1"/>
</dbReference>
<dbReference type="PANTHER" id="PTHR32494">
    <property type="entry name" value="ALLANTOATE DEIMINASE-RELATED"/>
    <property type="match status" value="1"/>
</dbReference>
<evidence type="ECO:0000313" key="6">
    <source>
        <dbReference type="Proteomes" id="UP000664073"/>
    </source>
</evidence>
<feature type="binding site" evidence="3">
    <location>
        <position position="191"/>
    </location>
    <ligand>
        <name>Zn(2+)</name>
        <dbReference type="ChEBI" id="CHEBI:29105"/>
        <label>1</label>
    </ligand>
</feature>
<accession>A0A939HPR7</accession>
<dbReference type="Gene3D" id="3.40.630.10">
    <property type="entry name" value="Zn peptidases"/>
    <property type="match status" value="1"/>
</dbReference>
<dbReference type="GO" id="GO:0016813">
    <property type="term" value="F:hydrolase activity, acting on carbon-nitrogen (but not peptide) bonds, in linear amidines"/>
    <property type="evidence" value="ECO:0007669"/>
    <property type="project" value="InterPro"/>
</dbReference>
<proteinExistence type="inferred from homology"/>
<protein>
    <submittedName>
        <fullName evidence="5">Zn-dependent hydrolase</fullName>
    </submittedName>
</protein>
<dbReference type="NCBIfam" id="TIGR01879">
    <property type="entry name" value="hydantase"/>
    <property type="match status" value="1"/>
</dbReference>
<evidence type="ECO:0000256" key="3">
    <source>
        <dbReference type="PIRSR" id="PIRSR001235-1"/>
    </source>
</evidence>
<dbReference type="Proteomes" id="UP000664073">
    <property type="component" value="Unassembled WGS sequence"/>
</dbReference>
<evidence type="ECO:0000313" key="5">
    <source>
        <dbReference type="EMBL" id="MBO1325567.1"/>
    </source>
</evidence>
<keyword evidence="2 5" id="KW-0378">Hydrolase</keyword>
<feature type="binding site" evidence="3">
    <location>
        <position position="130"/>
    </location>
    <ligand>
        <name>Zn(2+)</name>
        <dbReference type="ChEBI" id="CHEBI:29105"/>
        <label>2</label>
    </ligand>
</feature>
<dbReference type="InterPro" id="IPR002933">
    <property type="entry name" value="Peptidase_M20"/>
</dbReference>
<dbReference type="AlphaFoldDB" id="A0A939HPR7"/>
<feature type="domain" description="Peptidase M20 dimerisation" evidence="4">
    <location>
        <begin position="212"/>
        <end position="309"/>
    </location>
</feature>
<dbReference type="Pfam" id="PF01546">
    <property type="entry name" value="Peptidase_M20"/>
    <property type="match status" value="1"/>
</dbReference>
<comment type="similarity">
    <text evidence="1">Belongs to the peptidase M20 family.</text>
</comment>
<dbReference type="InterPro" id="IPR011650">
    <property type="entry name" value="Peptidase_M20_dimer"/>
</dbReference>
<dbReference type="Gene3D" id="3.30.70.360">
    <property type="match status" value="1"/>
</dbReference>
<evidence type="ECO:0000256" key="2">
    <source>
        <dbReference type="ARBA" id="ARBA00022801"/>
    </source>
</evidence>
<organism evidence="5 6">
    <name type="scientific">Acetobacter garciniae</name>
    <dbReference type="NCBI Taxonomy" id="2817435"/>
    <lineage>
        <taxon>Bacteria</taxon>
        <taxon>Pseudomonadati</taxon>
        <taxon>Pseudomonadota</taxon>
        <taxon>Alphaproteobacteria</taxon>
        <taxon>Acetobacterales</taxon>
        <taxon>Acetobacteraceae</taxon>
        <taxon>Acetobacter</taxon>
    </lineage>
</organism>
<dbReference type="CDD" id="cd03884">
    <property type="entry name" value="M20_bAS"/>
    <property type="match status" value="1"/>
</dbReference>
<keyword evidence="3" id="KW-0862">Zinc</keyword>
<keyword evidence="3" id="KW-0479">Metal-binding</keyword>
<dbReference type="PANTHER" id="PTHR32494:SF5">
    <property type="entry name" value="ALLANTOATE AMIDOHYDROLASE"/>
    <property type="match status" value="1"/>
</dbReference>
<dbReference type="InterPro" id="IPR036264">
    <property type="entry name" value="Bact_exopeptidase_dim_dom"/>
</dbReference>
<reference evidence="5" key="1">
    <citation type="submission" date="2021-03" db="EMBL/GenBank/DDBJ databases">
        <title>The complete genome sequence of Acetobacter sp. TBRC 12339.</title>
        <authorList>
            <person name="Charoenyingcharoen P."/>
            <person name="Yukphan P."/>
        </authorList>
    </citation>
    <scope>NUCLEOTIDE SEQUENCE</scope>
    <source>
        <strain evidence="5">TBRC 12339</strain>
    </source>
</reference>
<feature type="binding site" evidence="3">
    <location>
        <position position="383"/>
    </location>
    <ligand>
        <name>Zn(2+)</name>
        <dbReference type="ChEBI" id="CHEBI:29105"/>
        <label>2</label>
    </ligand>
</feature>
<comment type="cofactor">
    <cofactor evidence="3">
        <name>Zn(2+)</name>
        <dbReference type="ChEBI" id="CHEBI:29105"/>
    </cofactor>
    <text evidence="3">Binds 2 Zn(2+) ions per subunit.</text>
</comment>
<dbReference type="SUPFAM" id="SSF53187">
    <property type="entry name" value="Zn-dependent exopeptidases"/>
    <property type="match status" value="1"/>
</dbReference>
<feature type="binding site" evidence="3">
    <location>
        <position position="95"/>
    </location>
    <ligand>
        <name>Zn(2+)</name>
        <dbReference type="ChEBI" id="CHEBI:29105"/>
        <label>1</label>
    </ligand>
</feature>
<dbReference type="InterPro" id="IPR010158">
    <property type="entry name" value="Amidase_Cbmase"/>
</dbReference>
<dbReference type="GO" id="GO:0046872">
    <property type="term" value="F:metal ion binding"/>
    <property type="evidence" value="ECO:0007669"/>
    <property type="project" value="UniProtKB-KW"/>
</dbReference>
<sequence length="409" mass="44026">MATFSVNSERLLGHIRELGTIGRESDGRLSRLALSDADRLGRDCLVSWIRAAGLDVAIDQIGNIFGIWANDKNRDQPPVMLGSHIDTVINAGIYDGCYGVIAGLEVIQTFKDADVRPDRPIVVASFTNEEGVRFSPDMMGSCVYAGGLDLQKALATRGTDGAILGSELNRIGYAGNYTPGFLHPAAYLELHIEQGPVLERTGTSIGAVADLQGISWQRITIEGQANHAGTTPMAFRSDAGYVAARIMTFVHDRASASEASGVATVGTIAFEPNAINVIPSRATLTVDLRNPDEKRLLKDERSLAEFLSRLQTTEHVKIQAEQLARSSPVTFDPEIVALIEDVASSRGVTSRRMTSGAGHDAQMLSAIAPTAMIFVPSRRGISHNPDEFTSDEALVEGANVLLEVVRRLM</sequence>